<dbReference type="SUPFAM" id="SSF51261">
    <property type="entry name" value="Duplicated hybrid motif"/>
    <property type="match status" value="1"/>
</dbReference>
<organism evidence="3 4">
    <name type="scientific">Georgenia soli</name>
    <dbReference type="NCBI Taxonomy" id="638953"/>
    <lineage>
        <taxon>Bacteria</taxon>
        <taxon>Bacillati</taxon>
        <taxon>Actinomycetota</taxon>
        <taxon>Actinomycetes</taxon>
        <taxon>Micrococcales</taxon>
        <taxon>Bogoriellaceae</taxon>
        <taxon>Georgenia</taxon>
    </lineage>
</organism>
<dbReference type="InterPro" id="IPR011055">
    <property type="entry name" value="Dup_hybrid_motif"/>
</dbReference>
<accession>A0A2A9ENT6</accession>
<reference evidence="3 4" key="1">
    <citation type="submission" date="2017-10" db="EMBL/GenBank/DDBJ databases">
        <title>Sequencing the genomes of 1000 actinobacteria strains.</title>
        <authorList>
            <person name="Klenk H.-P."/>
        </authorList>
    </citation>
    <scope>NUCLEOTIDE SEQUENCE [LARGE SCALE GENOMIC DNA]</scope>
    <source>
        <strain evidence="3 4">DSM 21838</strain>
    </source>
</reference>
<protein>
    <submittedName>
        <fullName evidence="3">Murein DD-endopeptidase MepM/ murein hydrolase activator NlpD</fullName>
    </submittedName>
</protein>
<dbReference type="InterPro" id="IPR050570">
    <property type="entry name" value="Cell_wall_metabolism_enzyme"/>
</dbReference>
<gene>
    <name evidence="3" type="ORF">ATJ97_2399</name>
</gene>
<dbReference type="CDD" id="cd12797">
    <property type="entry name" value="M23_peptidase"/>
    <property type="match status" value="1"/>
</dbReference>
<dbReference type="InterPro" id="IPR016047">
    <property type="entry name" value="M23ase_b-sheet_dom"/>
</dbReference>
<dbReference type="AlphaFoldDB" id="A0A2A9ENT6"/>
<feature type="compositionally biased region" description="Basic and acidic residues" evidence="1">
    <location>
        <begin position="117"/>
        <end position="136"/>
    </location>
</feature>
<feature type="compositionally biased region" description="Pro residues" evidence="1">
    <location>
        <begin position="146"/>
        <end position="158"/>
    </location>
</feature>
<dbReference type="GO" id="GO:0004222">
    <property type="term" value="F:metalloendopeptidase activity"/>
    <property type="evidence" value="ECO:0007669"/>
    <property type="project" value="TreeGrafter"/>
</dbReference>
<keyword evidence="4" id="KW-1185">Reference proteome</keyword>
<evidence type="ECO:0000256" key="1">
    <source>
        <dbReference type="SAM" id="MobiDB-lite"/>
    </source>
</evidence>
<proteinExistence type="predicted"/>
<comment type="caution">
    <text evidence="3">The sequence shown here is derived from an EMBL/GenBank/DDBJ whole genome shotgun (WGS) entry which is preliminary data.</text>
</comment>
<dbReference type="RefSeq" id="WP_098483903.1">
    <property type="nucleotide sequence ID" value="NZ_PDJI01000004.1"/>
</dbReference>
<feature type="domain" description="M23ase beta-sheet core" evidence="2">
    <location>
        <begin position="192"/>
        <end position="286"/>
    </location>
</feature>
<evidence type="ECO:0000259" key="2">
    <source>
        <dbReference type="Pfam" id="PF01551"/>
    </source>
</evidence>
<dbReference type="PANTHER" id="PTHR21666">
    <property type="entry name" value="PEPTIDASE-RELATED"/>
    <property type="match status" value="1"/>
</dbReference>
<dbReference type="PANTHER" id="PTHR21666:SF270">
    <property type="entry name" value="MUREIN HYDROLASE ACTIVATOR ENVC"/>
    <property type="match status" value="1"/>
</dbReference>
<dbReference type="Pfam" id="PF01551">
    <property type="entry name" value="Peptidase_M23"/>
    <property type="match status" value="1"/>
</dbReference>
<dbReference type="EMBL" id="PDJI01000004">
    <property type="protein sequence ID" value="PFG39879.1"/>
    <property type="molecule type" value="Genomic_DNA"/>
</dbReference>
<dbReference type="OrthoDB" id="1099523at2"/>
<name>A0A2A9ENT6_9MICO</name>
<feature type="region of interest" description="Disordered" evidence="1">
    <location>
        <begin position="117"/>
        <end position="163"/>
    </location>
</feature>
<evidence type="ECO:0000313" key="3">
    <source>
        <dbReference type="EMBL" id="PFG39879.1"/>
    </source>
</evidence>
<dbReference type="Proteomes" id="UP000222106">
    <property type="component" value="Unassembled WGS sequence"/>
</dbReference>
<sequence length="309" mass="32021">MTERYTPSTADCTDTQVITVSAPGTERTRGAHRAETKPLSRRGRILRASALGVLGVLTLATPVVAVSTDDADAVAAKATPVSSDALQALDAGFAAAAKEGTSSDALVADRAADDRRTELERASRVKVREALPEDKPAGPAAEAKPAPAPAPAPEPAPEPVAVAEPPRPEVVMPVAAGDFRLTSQYGARWGSMHAGVDFAAPLDTPIHAVADGEVTYVGVGKDGRSSMLISIRHNVGGKVFESWYVHMYPDDLKVTAGQKVKAGDVIAGVGNNGNSTGPHLHFEIHTAPGSTTEPLGWMESLGAVDVGQM</sequence>
<keyword evidence="3" id="KW-0378">Hydrolase</keyword>
<dbReference type="Gene3D" id="2.70.70.10">
    <property type="entry name" value="Glucose Permease (Domain IIA)"/>
    <property type="match status" value="1"/>
</dbReference>
<evidence type="ECO:0000313" key="4">
    <source>
        <dbReference type="Proteomes" id="UP000222106"/>
    </source>
</evidence>